<dbReference type="EC" id="2.3.-.-" evidence="3"/>
<dbReference type="PANTHER" id="PTHR11161:SF0">
    <property type="entry name" value="O-ACYLTRANSFERASE LIKE PROTEIN"/>
    <property type="match status" value="1"/>
</dbReference>
<keyword evidence="3" id="KW-0808">Transferase</keyword>
<sequence>MSNNANPFSIKNNLRILFNPTQGQLRPVDGLRALSILLVLTIHCVWFLSIFDESVVELFYGAPIWLNWVFNGDLSLDVFFVISGFLISTILMKEYKKTGGIRFGRFYQRRFMRLMPAYLLALGFGLLAAPNKEYIWSNLLYINNLLPASTHFMPWTWSLAIEEQFYFLFPLLLLLGMRNCRPTTLFWSMLLAFIAFVLVRLAVIWRYELFLPICWYETTCEGFFDVIDYIYVKPWTRFGSFLPGIFAAYFHVYHQQAMISFFRRNRAAITWLTGIALLAIAVISTIPVNNQHATFPKFWGALYYASCRHLFTMAICIVMVSSLYADYGICRWISRFLSSSFLYPIAQLAYSTYLFHPFVIAGIYTAIFQFAPELPVLQKIVITTVGGISISLLVALVVFLFLERPFMNMRSSHSERAKAPVLVES</sequence>
<dbReference type="InterPro" id="IPR002656">
    <property type="entry name" value="Acyl_transf_3_dom"/>
</dbReference>
<feature type="transmembrane region" description="Helical" evidence="1">
    <location>
        <begin position="308"/>
        <end position="329"/>
    </location>
</feature>
<evidence type="ECO:0000256" key="1">
    <source>
        <dbReference type="SAM" id="Phobius"/>
    </source>
</evidence>
<dbReference type="GO" id="GO:0016747">
    <property type="term" value="F:acyltransferase activity, transferring groups other than amino-acyl groups"/>
    <property type="evidence" value="ECO:0007669"/>
    <property type="project" value="InterPro"/>
</dbReference>
<feature type="transmembrane region" description="Helical" evidence="1">
    <location>
        <begin position="155"/>
        <end position="177"/>
    </location>
</feature>
<feature type="transmembrane region" description="Helical" evidence="1">
    <location>
        <begin position="30"/>
        <end position="48"/>
    </location>
</feature>
<dbReference type="EMBL" id="JAUUUU010000001">
    <property type="protein sequence ID" value="MDP1519744.1"/>
    <property type="molecule type" value="Genomic_DNA"/>
</dbReference>
<evidence type="ECO:0000313" key="4">
    <source>
        <dbReference type="Proteomes" id="UP001178354"/>
    </source>
</evidence>
<keyword evidence="1" id="KW-1133">Transmembrane helix</keyword>
<proteinExistence type="predicted"/>
<reference evidence="3" key="1">
    <citation type="journal article" date="2010" name="Int. J. Syst. Evol. Microbiol.">
        <title>Porticoccus litoralis gen. nov., sp. nov., a gammaproteobacterium isolated from the Yellow Sea.</title>
        <authorList>
            <person name="Oh H.M."/>
            <person name="Kim H."/>
            <person name="Kim K.M."/>
            <person name="Min G.S."/>
            <person name="Cho J.C."/>
        </authorList>
    </citation>
    <scope>NUCLEOTIDE SEQUENCE</scope>
    <source>
        <strain evidence="3">DSM 25064</strain>
    </source>
</reference>
<protein>
    <submittedName>
        <fullName evidence="3">Acyltransferase</fullName>
        <ecNumber evidence="3">2.3.-.-</ecNumber>
    </submittedName>
</protein>
<dbReference type="Proteomes" id="UP001178354">
    <property type="component" value="Unassembled WGS sequence"/>
</dbReference>
<keyword evidence="4" id="KW-1185">Reference proteome</keyword>
<feature type="transmembrane region" description="Helical" evidence="1">
    <location>
        <begin position="266"/>
        <end position="288"/>
    </location>
</feature>
<evidence type="ECO:0000259" key="2">
    <source>
        <dbReference type="Pfam" id="PF01757"/>
    </source>
</evidence>
<keyword evidence="1" id="KW-0472">Membrane</keyword>
<feature type="transmembrane region" description="Helical" evidence="1">
    <location>
        <begin position="68"/>
        <end position="91"/>
    </location>
</feature>
<dbReference type="AlphaFoldDB" id="A0AAW8B1V6"/>
<name>A0AAW8B1V6_9GAMM</name>
<keyword evidence="3" id="KW-0012">Acyltransferase</keyword>
<reference evidence="3" key="2">
    <citation type="submission" date="2023-08" db="EMBL/GenBank/DDBJ databases">
        <authorList>
            <person name="Luo J."/>
        </authorList>
    </citation>
    <scope>NUCLEOTIDE SEQUENCE</scope>
    <source>
        <strain evidence="3">DSM 25064</strain>
    </source>
</reference>
<keyword evidence="1" id="KW-0812">Transmembrane</keyword>
<feature type="transmembrane region" description="Helical" evidence="1">
    <location>
        <begin position="111"/>
        <end position="129"/>
    </location>
</feature>
<feature type="transmembrane region" description="Helical" evidence="1">
    <location>
        <begin position="380"/>
        <end position="402"/>
    </location>
</feature>
<feature type="transmembrane region" description="Helical" evidence="1">
    <location>
        <begin position="184"/>
        <end position="205"/>
    </location>
</feature>
<feature type="transmembrane region" description="Helical" evidence="1">
    <location>
        <begin position="235"/>
        <end position="254"/>
    </location>
</feature>
<gene>
    <name evidence="3" type="ORF">Q8A57_02040</name>
</gene>
<organism evidence="3 4">
    <name type="scientific">Porticoccus litoralis</name>
    <dbReference type="NCBI Taxonomy" id="434086"/>
    <lineage>
        <taxon>Bacteria</taxon>
        <taxon>Pseudomonadati</taxon>
        <taxon>Pseudomonadota</taxon>
        <taxon>Gammaproteobacteria</taxon>
        <taxon>Cellvibrionales</taxon>
        <taxon>Porticoccaceae</taxon>
        <taxon>Porticoccus</taxon>
    </lineage>
</organism>
<dbReference type="InterPro" id="IPR052728">
    <property type="entry name" value="O2_lipid_transport_reg"/>
</dbReference>
<dbReference type="RefSeq" id="WP_305169253.1">
    <property type="nucleotide sequence ID" value="NZ_JAUUUU010000001.1"/>
</dbReference>
<feature type="transmembrane region" description="Helical" evidence="1">
    <location>
        <begin position="341"/>
        <end position="368"/>
    </location>
</feature>
<evidence type="ECO:0000313" key="3">
    <source>
        <dbReference type="EMBL" id="MDP1519744.1"/>
    </source>
</evidence>
<comment type="caution">
    <text evidence="3">The sequence shown here is derived from an EMBL/GenBank/DDBJ whole genome shotgun (WGS) entry which is preliminary data.</text>
</comment>
<feature type="domain" description="Acyltransferase 3" evidence="2">
    <location>
        <begin position="28"/>
        <end position="396"/>
    </location>
</feature>
<dbReference type="PANTHER" id="PTHR11161">
    <property type="entry name" value="O-ACYLTRANSFERASE"/>
    <property type="match status" value="1"/>
</dbReference>
<accession>A0AAW8B1V6</accession>
<dbReference type="Pfam" id="PF01757">
    <property type="entry name" value="Acyl_transf_3"/>
    <property type="match status" value="1"/>
</dbReference>